<keyword evidence="6" id="KW-1185">Reference proteome</keyword>
<reference evidence="5" key="1">
    <citation type="submission" date="2018-12" db="EMBL/GenBank/DDBJ databases">
        <authorList>
            <person name="Will S."/>
            <person name="Neumann-Schaal M."/>
            <person name="Henke P."/>
        </authorList>
    </citation>
    <scope>NUCLEOTIDE SEQUENCE</scope>
    <source>
        <strain evidence="5">PCC 7102</strain>
    </source>
</reference>
<evidence type="ECO:0000313" key="6">
    <source>
        <dbReference type="Proteomes" id="UP000271624"/>
    </source>
</evidence>
<dbReference type="RefSeq" id="WP_127086875.1">
    <property type="nucleotide sequence ID" value="NZ_RSCL01000039.1"/>
</dbReference>
<dbReference type="Pfam" id="PF13516">
    <property type="entry name" value="LRR_6"/>
    <property type="match status" value="1"/>
</dbReference>
<proteinExistence type="inferred from homology"/>
<dbReference type="SUPFAM" id="SSF48371">
    <property type="entry name" value="ARM repeat"/>
    <property type="match status" value="1"/>
</dbReference>
<name>A0A3S1IDR6_9CYAN</name>
<dbReference type="InterPro" id="IPR001611">
    <property type="entry name" value="Leu-rich_rpt"/>
</dbReference>
<dbReference type="AlphaFoldDB" id="A0A3S1IDR6"/>
<reference evidence="5" key="2">
    <citation type="journal article" date="2019" name="Genome Biol. Evol.">
        <title>Day and night: Metabolic profiles and evolutionary relationships of six axenic non-marine cyanobacteria.</title>
        <authorList>
            <person name="Will S.E."/>
            <person name="Henke P."/>
            <person name="Boedeker C."/>
            <person name="Huang S."/>
            <person name="Brinkmann H."/>
            <person name="Rohde M."/>
            <person name="Jarek M."/>
            <person name="Friedl T."/>
            <person name="Seufert S."/>
            <person name="Schumacher M."/>
            <person name="Overmann J."/>
            <person name="Neumann-Schaal M."/>
            <person name="Petersen J."/>
        </authorList>
    </citation>
    <scope>NUCLEOTIDE SEQUENCE [LARGE SCALE GENOMIC DNA]</scope>
    <source>
        <strain evidence="5">PCC 7102</strain>
    </source>
</reference>
<evidence type="ECO:0000313" key="5">
    <source>
        <dbReference type="EMBL" id="RUS95889.1"/>
    </source>
</evidence>
<dbReference type="Gene3D" id="3.80.10.10">
    <property type="entry name" value="Ribonuclease Inhibitor"/>
    <property type="match status" value="1"/>
</dbReference>
<evidence type="ECO:0000256" key="3">
    <source>
        <dbReference type="ARBA" id="ARBA00022738"/>
    </source>
</evidence>
<dbReference type="EMBL" id="RSCL01000039">
    <property type="protein sequence ID" value="RUS95889.1"/>
    <property type="molecule type" value="Genomic_DNA"/>
</dbReference>
<accession>A0A3S1IDR6</accession>
<dbReference type="InterPro" id="IPR011989">
    <property type="entry name" value="ARM-like"/>
</dbReference>
<evidence type="ECO:0000256" key="2">
    <source>
        <dbReference type="ARBA" id="ARBA00022549"/>
    </source>
</evidence>
<sequence length="428" mass="48583">MANNQNKPRNFDIVLGGETPPPLYGAVLGGIEGVKRRLASSDVETRIGALSSAVNYGNTGLQVLIDALEHNSAKVRKTAAKLLKNINKNQVKAALAKYKFWTSFEKYYEIPCNYSTTFANRKVIEFDPVIGISETVNTAYAIRVVPGEDYYTRSVLNGVDKLQIILQSPHACEIEALVFGYWYTRSLKDFTFRPVLDELLEASQKLTNLKALFLGDINSSEFQNVSLVYCNLSYILLAYPQLETLKVRNNSYRRSYCSNYEVGLEFCPIRHEKLQTLIIEGVGISNEVFEEICKLELPALEYLELWFGRDRYINHNSINQFVSVFYHNFPKLKYLGLRYYNHDYPDNVAFAIANSPIFENLVELDLSMGKIGDEGAKALLKCSAIRQLDTLNISHNCLNSKIVEKISKLDIEVITGNQNPQRYYSSYG</sequence>
<keyword evidence="3" id="KW-0605">Phycobilisome</keyword>
<dbReference type="SUPFAM" id="SSF52047">
    <property type="entry name" value="RNI-like"/>
    <property type="match status" value="1"/>
</dbReference>
<gene>
    <name evidence="5" type="ORF">DSM106972_089020</name>
</gene>
<evidence type="ECO:0000256" key="4">
    <source>
        <dbReference type="ARBA" id="ARBA00023239"/>
    </source>
</evidence>
<dbReference type="InterPro" id="IPR032675">
    <property type="entry name" value="LRR_dom_sf"/>
</dbReference>
<comment type="caution">
    <text evidence="5">The sequence shown here is derived from an EMBL/GenBank/DDBJ whole genome shotgun (WGS) entry which is preliminary data.</text>
</comment>
<dbReference type="Gene3D" id="1.25.10.10">
    <property type="entry name" value="Leucine-rich Repeat Variant"/>
    <property type="match status" value="1"/>
</dbReference>
<dbReference type="Proteomes" id="UP000271624">
    <property type="component" value="Unassembled WGS sequence"/>
</dbReference>
<organism evidence="5 6">
    <name type="scientific">Dulcicalothrix desertica PCC 7102</name>
    <dbReference type="NCBI Taxonomy" id="232991"/>
    <lineage>
        <taxon>Bacteria</taxon>
        <taxon>Bacillati</taxon>
        <taxon>Cyanobacteriota</taxon>
        <taxon>Cyanophyceae</taxon>
        <taxon>Nostocales</taxon>
        <taxon>Calotrichaceae</taxon>
        <taxon>Dulcicalothrix</taxon>
    </lineage>
</organism>
<dbReference type="GO" id="GO:0030089">
    <property type="term" value="C:phycobilisome"/>
    <property type="evidence" value="ECO:0007669"/>
    <property type="project" value="UniProtKB-KW"/>
</dbReference>
<evidence type="ECO:0000256" key="1">
    <source>
        <dbReference type="ARBA" id="ARBA00009299"/>
    </source>
</evidence>
<keyword evidence="4" id="KW-0456">Lyase</keyword>
<dbReference type="GO" id="GO:0016829">
    <property type="term" value="F:lyase activity"/>
    <property type="evidence" value="ECO:0007669"/>
    <property type="project" value="UniProtKB-KW"/>
</dbReference>
<keyword evidence="2" id="KW-0042">Antenna complex</keyword>
<dbReference type="InterPro" id="IPR016024">
    <property type="entry name" value="ARM-type_fold"/>
</dbReference>
<dbReference type="OrthoDB" id="571184at2"/>
<protein>
    <recommendedName>
        <fullName evidence="7">GUN4 domain protein</fullName>
    </recommendedName>
</protein>
<comment type="similarity">
    <text evidence="1">Belongs to the CpcE/RpcE/PecE family.</text>
</comment>
<evidence type="ECO:0008006" key="7">
    <source>
        <dbReference type="Google" id="ProtNLM"/>
    </source>
</evidence>